<sequence>MMKERNEIAEKYTWDLTTVYPSDQAWQEELARLESDIEAAQAWSGHLLDSAQNLLQVTQLYLDLMRRLEKLSVYASMKNDQDTRLAQYQEFQAKALALYSRFNQVFAFYDPEFMAISQESYQDFLAQEPDLALYRHFFDQLLQKKAHVLPQREEELLAAATEIFGSASEVFAILDNADLRFPKIRDEEGQEVELNHANYISFVESKDRRVRKEAFEALYSVYEQYQHTYAKTLQTNVKVQNYQAKVRHFSSAREAALAENFIPESVYDSLVSAVNKHLPLLHRYIKLRARILDLPDLKMYDLYRPLSDLDYKFNYEEALDKAEQVLAVLGPDYLERVQQAFSQRWIDAKPNQGKRSGAYSGGSYDTNAFMLLNWQDNLNSLFTLVHETGHSLHSTFTRENQPYVYGDYSIFLAEIASTTNENILTEQLLQEVEDDQSRFAILNHFLDGFKGTIFRQTQFAEFEQAIHEADQAGQVLTSEFLNQLYANINERYYGLKTEDNPEIQYEWARIPHFYYNYYVFQYATGFAAASALAEKIIYGSPEDKENYLTYLKAGSSDYPLKVIKKAGVDMEEEAYLDAAFAVFERRLDEFEALVEKLGLVSNG</sequence>
<dbReference type="SUPFAM" id="SSF55486">
    <property type="entry name" value="Metalloproteases ('zincins'), catalytic domain"/>
    <property type="match status" value="1"/>
</dbReference>
<evidence type="ECO:0000259" key="8">
    <source>
        <dbReference type="Pfam" id="PF08439"/>
    </source>
</evidence>
<dbReference type="InterPro" id="IPR042088">
    <property type="entry name" value="OligoPept_F_C"/>
</dbReference>
<feature type="domain" description="Peptidase M3A/M3B catalytic" evidence="7">
    <location>
        <begin position="203"/>
        <end position="581"/>
    </location>
</feature>
<evidence type="ECO:0000313" key="9">
    <source>
        <dbReference type="EMBL" id="MBP2622848.1"/>
    </source>
</evidence>
<evidence type="ECO:0000256" key="5">
    <source>
        <dbReference type="ARBA" id="ARBA00022833"/>
    </source>
</evidence>
<keyword evidence="4" id="KW-0378">Hydrolase</keyword>
<dbReference type="NCBIfam" id="TIGR00181">
    <property type="entry name" value="pepF"/>
    <property type="match status" value="1"/>
</dbReference>
<dbReference type="InterPro" id="IPR045090">
    <property type="entry name" value="Pept_M3A_M3B"/>
</dbReference>
<dbReference type="PANTHER" id="PTHR11804">
    <property type="entry name" value="PROTEASE M3 THIMET OLIGOPEPTIDASE-RELATED"/>
    <property type="match status" value="1"/>
</dbReference>
<dbReference type="InterPro" id="IPR001567">
    <property type="entry name" value="Pept_M3A_M3B_dom"/>
</dbReference>
<dbReference type="Proteomes" id="UP001519296">
    <property type="component" value="Unassembled WGS sequence"/>
</dbReference>
<evidence type="ECO:0000256" key="1">
    <source>
        <dbReference type="ARBA" id="ARBA00001947"/>
    </source>
</evidence>
<accession>A0ABS5B309</accession>
<evidence type="ECO:0000256" key="3">
    <source>
        <dbReference type="ARBA" id="ARBA00022723"/>
    </source>
</evidence>
<protein>
    <submittedName>
        <fullName evidence="9">Oligoendopeptidase F</fullName>
    </submittedName>
</protein>
<evidence type="ECO:0000256" key="2">
    <source>
        <dbReference type="ARBA" id="ARBA00022670"/>
    </source>
</evidence>
<dbReference type="RefSeq" id="WP_209627771.1">
    <property type="nucleotide sequence ID" value="NZ_PRDG01000002.1"/>
</dbReference>
<dbReference type="PANTHER" id="PTHR11804:SF84">
    <property type="entry name" value="SACCHAROLYSIN"/>
    <property type="match status" value="1"/>
</dbReference>
<evidence type="ECO:0000313" key="10">
    <source>
        <dbReference type="Proteomes" id="UP001519296"/>
    </source>
</evidence>
<comment type="caution">
    <text evidence="9">The sequence shown here is derived from an EMBL/GenBank/DDBJ whole genome shotgun (WGS) entry which is preliminary data.</text>
</comment>
<dbReference type="Pfam" id="PF01432">
    <property type="entry name" value="Peptidase_M3"/>
    <property type="match status" value="1"/>
</dbReference>
<dbReference type="InterPro" id="IPR013647">
    <property type="entry name" value="OligopepF_N_dom"/>
</dbReference>
<name>A0ABS5B309_9STRE</name>
<dbReference type="EMBL" id="PRDG01000002">
    <property type="protein sequence ID" value="MBP2622848.1"/>
    <property type="molecule type" value="Genomic_DNA"/>
</dbReference>
<proteinExistence type="predicted"/>
<keyword evidence="3" id="KW-0479">Metal-binding</keyword>
<evidence type="ECO:0000256" key="4">
    <source>
        <dbReference type="ARBA" id="ARBA00022801"/>
    </source>
</evidence>
<gene>
    <name evidence="9" type="primary">pepF</name>
    <name evidence="9" type="ORF">C4K46_02720</name>
</gene>
<organism evidence="9 10">
    <name type="scientific">Streptococcus oricebi</name>
    <dbReference type="NCBI Taxonomy" id="1547447"/>
    <lineage>
        <taxon>Bacteria</taxon>
        <taxon>Bacillati</taxon>
        <taxon>Bacillota</taxon>
        <taxon>Bacilli</taxon>
        <taxon>Lactobacillales</taxon>
        <taxon>Streptococcaceae</taxon>
        <taxon>Streptococcus</taxon>
    </lineage>
</organism>
<feature type="domain" description="Oligopeptidase F N-terminal" evidence="8">
    <location>
        <begin position="112"/>
        <end position="181"/>
    </location>
</feature>
<dbReference type="Gene3D" id="1.10.287.830">
    <property type="entry name" value="putative peptidase helix hairpin domain like"/>
    <property type="match status" value="1"/>
</dbReference>
<dbReference type="Pfam" id="PF08439">
    <property type="entry name" value="Peptidase_M3_N"/>
    <property type="match status" value="1"/>
</dbReference>
<comment type="cofactor">
    <cofactor evidence="1">
        <name>Zn(2+)</name>
        <dbReference type="ChEBI" id="CHEBI:29105"/>
    </cofactor>
</comment>
<keyword evidence="5" id="KW-0862">Zinc</keyword>
<keyword evidence="10" id="KW-1185">Reference proteome</keyword>
<dbReference type="InterPro" id="IPR004438">
    <property type="entry name" value="Peptidase_M3B"/>
</dbReference>
<reference evidence="9 10" key="1">
    <citation type="submission" date="2018-02" db="EMBL/GenBank/DDBJ databases">
        <title>Draft genome sequence of Streptococcus oricebi CCUG 70868T type strain.</title>
        <authorList>
            <person name="Mendez V."/>
            <person name="Salva-Serra F."/>
            <person name="Jaen-Luchoro D."/>
            <person name="Gonzales-Siles L."/>
            <person name="Karlsson R."/>
            <person name="Engstrom-Jakobsson H."/>
            <person name="Busquets A."/>
            <person name="Gomila M."/>
            <person name="Pineiro-Iglesias B."/>
            <person name="Bennasar-Figueras A."/>
            <person name="Seeger M."/>
            <person name="Moore E."/>
        </authorList>
    </citation>
    <scope>NUCLEOTIDE SEQUENCE [LARGE SCALE GENOMIC DNA]</scope>
    <source>
        <strain evidence="9 10">CCUG 70868</strain>
    </source>
</reference>
<evidence type="ECO:0000259" key="7">
    <source>
        <dbReference type="Pfam" id="PF01432"/>
    </source>
</evidence>
<dbReference type="Gene3D" id="1.20.140.70">
    <property type="entry name" value="Oligopeptidase f, N-terminal domain"/>
    <property type="match status" value="1"/>
</dbReference>
<dbReference type="Gene3D" id="1.10.1370.20">
    <property type="entry name" value="Oligoendopeptidase f, C-terminal domain"/>
    <property type="match status" value="1"/>
</dbReference>
<evidence type="ECO:0000256" key="6">
    <source>
        <dbReference type="ARBA" id="ARBA00023049"/>
    </source>
</evidence>
<keyword evidence="6" id="KW-0482">Metalloprotease</keyword>
<dbReference type="CDD" id="cd09608">
    <property type="entry name" value="M3B_PepF"/>
    <property type="match status" value="1"/>
</dbReference>
<keyword evidence="2" id="KW-0645">Protease</keyword>